<keyword evidence="3" id="KW-1185">Reference proteome</keyword>
<protein>
    <submittedName>
        <fullName evidence="2">NADPH2:quinone reductase</fullName>
    </submittedName>
</protein>
<name>A0A3M0CX97_9PROT</name>
<comment type="caution">
    <text evidence="2">The sequence shown here is derived from an EMBL/GenBank/DDBJ whole genome shotgun (WGS) entry which is preliminary data.</text>
</comment>
<dbReference type="CDD" id="cd08241">
    <property type="entry name" value="QOR1"/>
    <property type="match status" value="1"/>
</dbReference>
<feature type="domain" description="Enoyl reductase (ER)" evidence="1">
    <location>
        <begin position="11"/>
        <end position="322"/>
    </location>
</feature>
<dbReference type="InterPro" id="IPR036291">
    <property type="entry name" value="NAD(P)-bd_dom_sf"/>
</dbReference>
<dbReference type="InterPro" id="IPR011032">
    <property type="entry name" value="GroES-like_sf"/>
</dbReference>
<dbReference type="SMART" id="SM00829">
    <property type="entry name" value="PKS_ER"/>
    <property type="match status" value="1"/>
</dbReference>
<dbReference type="InParanoid" id="A0A3M0CX97"/>
<evidence type="ECO:0000313" key="3">
    <source>
        <dbReference type="Proteomes" id="UP000271227"/>
    </source>
</evidence>
<proteinExistence type="predicted"/>
<dbReference type="Proteomes" id="UP000271227">
    <property type="component" value="Unassembled WGS sequence"/>
</dbReference>
<evidence type="ECO:0000259" key="1">
    <source>
        <dbReference type="SMART" id="SM00829"/>
    </source>
</evidence>
<dbReference type="InterPro" id="IPR020843">
    <property type="entry name" value="ER"/>
</dbReference>
<evidence type="ECO:0000313" key="2">
    <source>
        <dbReference type="EMBL" id="RMB08453.1"/>
    </source>
</evidence>
<dbReference type="InterPro" id="IPR013154">
    <property type="entry name" value="ADH-like_N"/>
</dbReference>
<dbReference type="RefSeq" id="WP_121937819.1">
    <property type="nucleotide sequence ID" value="NZ_REFR01000010.1"/>
</dbReference>
<dbReference type="Pfam" id="PF08240">
    <property type="entry name" value="ADH_N"/>
    <property type="match status" value="1"/>
</dbReference>
<organism evidence="2 3">
    <name type="scientific">Eilatimonas milleporae</name>
    <dbReference type="NCBI Taxonomy" id="911205"/>
    <lineage>
        <taxon>Bacteria</taxon>
        <taxon>Pseudomonadati</taxon>
        <taxon>Pseudomonadota</taxon>
        <taxon>Alphaproteobacteria</taxon>
        <taxon>Kordiimonadales</taxon>
        <taxon>Kordiimonadaceae</taxon>
        <taxon>Eilatimonas</taxon>
    </lineage>
</organism>
<sequence>MRAVLCKALTGPDDLVVEQVDDPVAGAGQLLIDVKAAGLNFPDILITQGKYQFKPELPFTPGGEGAGVVAAVGDGVDGVAVGDRVIFNHLTGAFAEKIAVPATTCVPFPDAMPFDVAAGLTITYGTSYHALKDRAALQAGETVLVLGAAGGVGLAAVELAKAMGARVIAAASTDEKLAVCTAHGADETVNYTTTDLKAALKELTGGRGVDVVYDPVGGDFTEVAVRGMAPGGRLLVIGFAAGDIPKIPINLCLLKQCALVGVFWGAWATANPQGQRANMQDLFAMFTDGRIKPLVDDVHGLDDVRAAYAALTGRRAKGKVILTP</sequence>
<dbReference type="EMBL" id="REFR01000010">
    <property type="protein sequence ID" value="RMB08453.1"/>
    <property type="molecule type" value="Genomic_DNA"/>
</dbReference>
<dbReference type="Gene3D" id="3.40.50.720">
    <property type="entry name" value="NAD(P)-binding Rossmann-like Domain"/>
    <property type="match status" value="1"/>
</dbReference>
<dbReference type="PANTHER" id="PTHR43677">
    <property type="entry name" value="SHORT-CHAIN DEHYDROGENASE/REDUCTASE"/>
    <property type="match status" value="1"/>
</dbReference>
<dbReference type="SUPFAM" id="SSF50129">
    <property type="entry name" value="GroES-like"/>
    <property type="match status" value="1"/>
</dbReference>
<dbReference type="SUPFAM" id="SSF51735">
    <property type="entry name" value="NAD(P)-binding Rossmann-fold domains"/>
    <property type="match status" value="1"/>
</dbReference>
<dbReference type="PANTHER" id="PTHR43677:SF4">
    <property type="entry name" value="QUINONE OXIDOREDUCTASE-LIKE PROTEIN 2"/>
    <property type="match status" value="1"/>
</dbReference>
<accession>A0A3M0CX97</accession>
<dbReference type="Gene3D" id="3.90.180.10">
    <property type="entry name" value="Medium-chain alcohol dehydrogenases, catalytic domain"/>
    <property type="match status" value="1"/>
</dbReference>
<dbReference type="OrthoDB" id="4190732at2"/>
<reference evidence="2 3" key="1">
    <citation type="submission" date="2018-10" db="EMBL/GenBank/DDBJ databases">
        <title>Genomic Encyclopedia of Archaeal and Bacterial Type Strains, Phase II (KMG-II): from individual species to whole genera.</title>
        <authorList>
            <person name="Goeker M."/>
        </authorList>
    </citation>
    <scope>NUCLEOTIDE SEQUENCE [LARGE SCALE GENOMIC DNA]</scope>
    <source>
        <strain evidence="2 3">DSM 25217</strain>
    </source>
</reference>
<dbReference type="InterPro" id="IPR051397">
    <property type="entry name" value="Zn-ADH-like_protein"/>
</dbReference>
<dbReference type="AlphaFoldDB" id="A0A3M0CX97"/>
<gene>
    <name evidence="2" type="ORF">BXY39_1086</name>
</gene>
<dbReference type="Pfam" id="PF00107">
    <property type="entry name" value="ADH_zinc_N"/>
    <property type="match status" value="1"/>
</dbReference>
<dbReference type="InterPro" id="IPR013149">
    <property type="entry name" value="ADH-like_C"/>
</dbReference>
<dbReference type="GO" id="GO:0016491">
    <property type="term" value="F:oxidoreductase activity"/>
    <property type="evidence" value="ECO:0007669"/>
    <property type="project" value="InterPro"/>
</dbReference>